<dbReference type="Proteomes" id="UP000663855">
    <property type="component" value="Unassembled WGS sequence"/>
</dbReference>
<feature type="chain" id="PRO_5035694684" description="Beta-lactamase-related domain-containing protein" evidence="1">
    <location>
        <begin position="22"/>
        <end position="421"/>
    </location>
</feature>
<dbReference type="AlphaFoldDB" id="A0A819XZ07"/>
<sequence length="421" mass="47256">MVGWLSIRLVVFLMICATVSSTNCPNREWIKKSLKKAHIPGAVVMVINATDTLYAEAFGHQSLTPKRHMNIDRSIFSLASVSKTFVGTAVMQLVEQSLVDLDIDVNQYLSEPQKRIFHPDFPSNSITLRKLLSHSASIATSRQVTNSYYHPGDTAFAESLTDACYRIINPNTSNWLPQPPGTVIYYSNEGNSLAALVVEKVSNMSYIDYVEAKILKPLGIDINKTGVRLADFSNIEDLVKHYAYAYNESSVEVWHEKLPKFNITKISKDFPTWLQIPFYGFSIYPAGLLRMSARSLATYLQMFLNNGSSILRPQSIVEMRRPVGDGLILYYSPNSADQLANVDAGLGWYWLTKNNGRRYVGHEGSMPGVTHSMFVNEKNNLGVIVLSTGDISSETQQSKETYETVTNIYMSLFECFDTDIM</sequence>
<dbReference type="InterPro" id="IPR001466">
    <property type="entry name" value="Beta-lactam-related"/>
</dbReference>
<evidence type="ECO:0000313" key="6">
    <source>
        <dbReference type="EMBL" id="CAF2013339.1"/>
    </source>
</evidence>
<dbReference type="EMBL" id="CAJNOW010005998">
    <property type="protein sequence ID" value="CAF1470074.1"/>
    <property type="molecule type" value="Genomic_DNA"/>
</dbReference>
<comment type="caution">
    <text evidence="10">The sequence shown here is derived from an EMBL/GenBank/DDBJ whole genome shotgun (WGS) entry which is preliminary data.</text>
</comment>
<evidence type="ECO:0000256" key="1">
    <source>
        <dbReference type="SAM" id="SignalP"/>
    </source>
</evidence>
<accession>A0A819XZ07</accession>
<dbReference type="OrthoDB" id="5946976at2759"/>
<organism evidence="10 11">
    <name type="scientific">Rotaria magnacalcarata</name>
    <dbReference type="NCBI Taxonomy" id="392030"/>
    <lineage>
        <taxon>Eukaryota</taxon>
        <taxon>Metazoa</taxon>
        <taxon>Spiralia</taxon>
        <taxon>Gnathifera</taxon>
        <taxon>Rotifera</taxon>
        <taxon>Eurotatoria</taxon>
        <taxon>Bdelloidea</taxon>
        <taxon>Philodinida</taxon>
        <taxon>Philodinidae</taxon>
        <taxon>Rotaria</taxon>
    </lineage>
</organism>
<evidence type="ECO:0000313" key="5">
    <source>
        <dbReference type="EMBL" id="CAF1987337.1"/>
    </source>
</evidence>
<dbReference type="PANTHER" id="PTHR46825">
    <property type="entry name" value="D-ALANYL-D-ALANINE-CARBOXYPEPTIDASE/ENDOPEPTIDASE AMPH"/>
    <property type="match status" value="1"/>
</dbReference>
<dbReference type="Proteomes" id="UP000663834">
    <property type="component" value="Unassembled WGS sequence"/>
</dbReference>
<name>A0A819XZ07_9BILA</name>
<keyword evidence="1" id="KW-0732">Signal</keyword>
<protein>
    <recommendedName>
        <fullName evidence="2">Beta-lactamase-related domain-containing protein</fullName>
    </recommendedName>
</protein>
<dbReference type="EMBL" id="CAJNRG010000247">
    <property type="protein sequence ID" value="CAF1987337.1"/>
    <property type="molecule type" value="Genomic_DNA"/>
</dbReference>
<feature type="signal peptide" evidence="1">
    <location>
        <begin position="1"/>
        <end position="21"/>
    </location>
</feature>
<dbReference type="EMBL" id="CAJNRF010001490">
    <property type="protein sequence ID" value="CAF2013339.1"/>
    <property type="molecule type" value="Genomic_DNA"/>
</dbReference>
<dbReference type="Proteomes" id="UP000663842">
    <property type="component" value="Unassembled WGS sequence"/>
</dbReference>
<dbReference type="Proteomes" id="UP000681967">
    <property type="component" value="Unassembled WGS sequence"/>
</dbReference>
<evidence type="ECO:0000313" key="4">
    <source>
        <dbReference type="EMBL" id="CAF1470074.1"/>
    </source>
</evidence>
<dbReference type="InterPro" id="IPR050491">
    <property type="entry name" value="AmpC-like"/>
</dbReference>
<dbReference type="Proteomes" id="UP000663824">
    <property type="component" value="Unassembled WGS sequence"/>
</dbReference>
<evidence type="ECO:0000313" key="8">
    <source>
        <dbReference type="EMBL" id="CAF3828929.1"/>
    </source>
</evidence>
<evidence type="ECO:0000313" key="11">
    <source>
        <dbReference type="Proteomes" id="UP000663866"/>
    </source>
</evidence>
<dbReference type="Gene3D" id="3.40.710.10">
    <property type="entry name" value="DD-peptidase/beta-lactamase superfamily"/>
    <property type="match status" value="1"/>
</dbReference>
<proteinExistence type="predicted"/>
<dbReference type="SUPFAM" id="SSF56601">
    <property type="entry name" value="beta-lactamase/transpeptidase-like"/>
    <property type="match status" value="1"/>
</dbReference>
<evidence type="ECO:0000313" key="3">
    <source>
        <dbReference type="EMBL" id="CAF1001775.1"/>
    </source>
</evidence>
<feature type="domain" description="Beta-lactamase-related" evidence="2">
    <location>
        <begin position="27"/>
        <end position="399"/>
    </location>
</feature>
<dbReference type="Proteomes" id="UP000663866">
    <property type="component" value="Unassembled WGS sequence"/>
</dbReference>
<dbReference type="EMBL" id="CAJNOV010000146">
    <property type="protein sequence ID" value="CAF1001775.1"/>
    <property type="molecule type" value="Genomic_DNA"/>
</dbReference>
<dbReference type="Proteomes" id="UP000663856">
    <property type="component" value="Unassembled WGS sequence"/>
</dbReference>
<evidence type="ECO:0000313" key="7">
    <source>
        <dbReference type="EMBL" id="CAF2155013.1"/>
    </source>
</evidence>
<dbReference type="PANTHER" id="PTHR46825:SF9">
    <property type="entry name" value="BETA-LACTAMASE-RELATED DOMAIN-CONTAINING PROTEIN"/>
    <property type="match status" value="1"/>
</dbReference>
<gene>
    <name evidence="8" type="ORF">BYL167_LOCUS4584</name>
    <name evidence="3" type="ORF">CJN711_LOCUS2389</name>
    <name evidence="4" type="ORF">KQP761_LOCUS12991</name>
    <name evidence="7" type="ORF">MBJ925_LOCUS31990</name>
    <name evidence="10" type="ORF">OVN521_LOCUS23236</name>
    <name evidence="9" type="ORF">UXM345_LOCUS7863</name>
    <name evidence="6" type="ORF">WKI299_LOCUS5346</name>
    <name evidence="5" type="ORF">XDN619_LOCUS2672</name>
</gene>
<reference evidence="10" key="1">
    <citation type="submission" date="2021-02" db="EMBL/GenBank/DDBJ databases">
        <authorList>
            <person name="Nowell W R."/>
        </authorList>
    </citation>
    <scope>NUCLEOTIDE SEQUENCE</scope>
</reference>
<evidence type="ECO:0000313" key="9">
    <source>
        <dbReference type="EMBL" id="CAF3851684.1"/>
    </source>
</evidence>
<dbReference type="EMBL" id="CAJNRE010017440">
    <property type="protein sequence ID" value="CAF2155013.1"/>
    <property type="molecule type" value="Genomic_DNA"/>
</dbReference>
<evidence type="ECO:0000259" key="2">
    <source>
        <dbReference type="Pfam" id="PF00144"/>
    </source>
</evidence>
<keyword evidence="11" id="KW-1185">Reference proteome</keyword>
<dbReference type="EMBL" id="CAJOBF010000666">
    <property type="protein sequence ID" value="CAF3851684.1"/>
    <property type="molecule type" value="Genomic_DNA"/>
</dbReference>
<evidence type="ECO:0000313" key="10">
    <source>
        <dbReference type="EMBL" id="CAF4144127.1"/>
    </source>
</evidence>
<dbReference type="EMBL" id="CAJOBG010005216">
    <property type="protein sequence ID" value="CAF4144127.1"/>
    <property type="molecule type" value="Genomic_DNA"/>
</dbReference>
<dbReference type="Pfam" id="PF00144">
    <property type="entry name" value="Beta-lactamase"/>
    <property type="match status" value="1"/>
</dbReference>
<dbReference type="EMBL" id="CAJOBH010000979">
    <property type="protein sequence ID" value="CAF3828929.1"/>
    <property type="molecule type" value="Genomic_DNA"/>
</dbReference>
<dbReference type="Proteomes" id="UP000663887">
    <property type="component" value="Unassembled WGS sequence"/>
</dbReference>
<dbReference type="InterPro" id="IPR012338">
    <property type="entry name" value="Beta-lactam/transpept-like"/>
</dbReference>